<accession>A0ABS4F1L7</accession>
<gene>
    <name evidence="1" type="ORF">J2Z53_001720</name>
</gene>
<protein>
    <submittedName>
        <fullName evidence="1">Uncharacterized protein</fullName>
    </submittedName>
</protein>
<dbReference type="EMBL" id="JAGGJZ010000004">
    <property type="protein sequence ID" value="MBP1890136.1"/>
    <property type="molecule type" value="Genomic_DNA"/>
</dbReference>
<sequence>MKALMVFYKAKLIFKEENTNMSLFDKVMAICSSTTIMH</sequence>
<organism evidence="1 2">
    <name type="scientific">Clostridium moniliforme</name>
    <dbReference type="NCBI Taxonomy" id="39489"/>
    <lineage>
        <taxon>Bacteria</taxon>
        <taxon>Bacillati</taxon>
        <taxon>Bacillota</taxon>
        <taxon>Clostridia</taxon>
        <taxon>Eubacteriales</taxon>
        <taxon>Clostridiaceae</taxon>
        <taxon>Clostridium</taxon>
    </lineage>
</organism>
<proteinExistence type="predicted"/>
<evidence type="ECO:0000313" key="1">
    <source>
        <dbReference type="EMBL" id="MBP1890136.1"/>
    </source>
</evidence>
<reference evidence="1 2" key="1">
    <citation type="submission" date="2021-03" db="EMBL/GenBank/DDBJ databases">
        <title>Genomic Encyclopedia of Type Strains, Phase IV (KMG-IV): sequencing the most valuable type-strain genomes for metagenomic binning, comparative biology and taxonomic classification.</title>
        <authorList>
            <person name="Goeker M."/>
        </authorList>
    </citation>
    <scope>NUCLEOTIDE SEQUENCE [LARGE SCALE GENOMIC DNA]</scope>
    <source>
        <strain evidence="1 2">DSM 3984</strain>
    </source>
</reference>
<comment type="caution">
    <text evidence="1">The sequence shown here is derived from an EMBL/GenBank/DDBJ whole genome shotgun (WGS) entry which is preliminary data.</text>
</comment>
<dbReference type="Proteomes" id="UP000783390">
    <property type="component" value="Unassembled WGS sequence"/>
</dbReference>
<evidence type="ECO:0000313" key="2">
    <source>
        <dbReference type="Proteomes" id="UP000783390"/>
    </source>
</evidence>
<keyword evidence="2" id="KW-1185">Reference proteome</keyword>
<name>A0ABS4F1L7_9CLOT</name>